<dbReference type="RefSeq" id="WP_069094981.1">
    <property type="nucleotide sequence ID" value="NZ_MASI01000003.1"/>
</dbReference>
<keyword evidence="2" id="KW-1185">Reference proteome</keyword>
<sequence length="66" mass="7351">MTDTSLLFGCWNVDVTTGEPAAPAVPVVRPQPGRGGRERLERALWRTRSTKAPYGALRERYRGEHG</sequence>
<name>A0A1E2RZZ4_9HYPH</name>
<comment type="caution">
    <text evidence="1">The sequence shown here is derived from an EMBL/GenBank/DDBJ whole genome shotgun (WGS) entry which is preliminary data.</text>
</comment>
<dbReference type="Proteomes" id="UP000095087">
    <property type="component" value="Unassembled WGS sequence"/>
</dbReference>
<reference evidence="1 2" key="1">
    <citation type="submission" date="2016-07" db="EMBL/GenBank/DDBJ databases">
        <title>Draft genome sequence of Methyloligella halotolerans C2T (VKM B-2706T=CCUG 61687T=DSM 25045T), a halotolerant polyhydroxybutyrate accumulating methylotroph.</title>
        <authorList>
            <person name="Vasilenko O.V."/>
            <person name="Doronina N.V."/>
            <person name="Poroshina M.N."/>
            <person name="Tarlachkov S.V."/>
            <person name="Trotsenko Y.A."/>
        </authorList>
    </citation>
    <scope>NUCLEOTIDE SEQUENCE [LARGE SCALE GENOMIC DNA]</scope>
    <source>
        <strain evidence="1 2">VKM B-2706</strain>
    </source>
</reference>
<protein>
    <submittedName>
        <fullName evidence="1">Uncharacterized protein</fullName>
    </submittedName>
</protein>
<gene>
    <name evidence="1" type="ORF">A7A08_01693</name>
</gene>
<proteinExistence type="predicted"/>
<dbReference type="STRING" id="1177755.A7A08_01693"/>
<accession>A0A1E2RZZ4</accession>
<evidence type="ECO:0000313" key="2">
    <source>
        <dbReference type="Proteomes" id="UP000095087"/>
    </source>
</evidence>
<dbReference type="AlphaFoldDB" id="A0A1E2RZZ4"/>
<evidence type="ECO:0000313" key="1">
    <source>
        <dbReference type="EMBL" id="ODA67658.1"/>
    </source>
</evidence>
<dbReference type="EMBL" id="MASI01000003">
    <property type="protein sequence ID" value="ODA67658.1"/>
    <property type="molecule type" value="Genomic_DNA"/>
</dbReference>
<organism evidence="1 2">
    <name type="scientific">Methyloligella halotolerans</name>
    <dbReference type="NCBI Taxonomy" id="1177755"/>
    <lineage>
        <taxon>Bacteria</taxon>
        <taxon>Pseudomonadati</taxon>
        <taxon>Pseudomonadota</taxon>
        <taxon>Alphaproteobacteria</taxon>
        <taxon>Hyphomicrobiales</taxon>
        <taxon>Hyphomicrobiaceae</taxon>
        <taxon>Methyloligella</taxon>
    </lineage>
</organism>